<comment type="caution">
    <text evidence="1">The sequence shown here is derived from an EMBL/GenBank/DDBJ whole genome shotgun (WGS) entry which is preliminary data.</text>
</comment>
<reference evidence="1 2" key="1">
    <citation type="journal article" date="2011" name="PLoS Pathog.">
        <title>Dynamic evolution of pathogenicity revealed by sequencing and comparative genomics of 19 Pseudomonas syringae isolates.</title>
        <authorList>
            <person name="Baltrus D.A."/>
            <person name="Nishimura M.T."/>
            <person name="Romanchuk A."/>
            <person name="Chang J.H."/>
            <person name="Mukhtar M.S."/>
            <person name="Cherkis K."/>
            <person name="Roach J."/>
            <person name="Grant S.R."/>
            <person name="Jones C.D."/>
            <person name="Dangl J.L."/>
        </authorList>
    </citation>
    <scope>NUCLEOTIDE SEQUENCE [LARGE SCALE GENOMIC DNA]</scope>
    <source>
        <strain evidence="2">race 4</strain>
    </source>
</reference>
<gene>
    <name evidence="1" type="ORF">Pgy4_35588</name>
</gene>
<feature type="non-terminal residue" evidence="1">
    <location>
        <position position="1"/>
    </location>
</feature>
<dbReference type="HOGENOM" id="CLU_2746154_0_0_6"/>
<name>F3CG97_PSESG</name>
<evidence type="ECO:0000313" key="1">
    <source>
        <dbReference type="EMBL" id="EGH18289.1"/>
    </source>
</evidence>
<proteinExistence type="predicted"/>
<evidence type="ECO:0000313" key="2">
    <source>
        <dbReference type="Proteomes" id="UP000005466"/>
    </source>
</evidence>
<organism evidence="1 2">
    <name type="scientific">Pseudomonas savastanoi pv. glycinea str. race 4</name>
    <dbReference type="NCBI Taxonomy" id="875330"/>
    <lineage>
        <taxon>Bacteria</taxon>
        <taxon>Pseudomonadati</taxon>
        <taxon>Pseudomonadota</taxon>
        <taxon>Gammaproteobacteria</taxon>
        <taxon>Pseudomonadales</taxon>
        <taxon>Pseudomonadaceae</taxon>
        <taxon>Pseudomonas</taxon>
    </lineage>
</organism>
<sequence length="70" mass="8025">GPYSCCSKTSDTVFLLSNNVAMVVMLRWRNAFRFNGKSRIEVMRLLSQTLRFLEYPVGIQIAAPIINSYH</sequence>
<dbReference type="Proteomes" id="UP000005466">
    <property type="component" value="Unassembled WGS sequence"/>
</dbReference>
<protein>
    <submittedName>
        <fullName evidence="1">Uncharacterized protein</fullName>
    </submittedName>
</protein>
<dbReference type="EMBL" id="ADWY01002554">
    <property type="protein sequence ID" value="EGH18289.1"/>
    <property type="molecule type" value="Genomic_DNA"/>
</dbReference>
<accession>F3CG97</accession>
<dbReference type="AlphaFoldDB" id="F3CG97"/>